<dbReference type="PATRIC" id="fig|104102.7.peg.851"/>
<feature type="transmembrane region" description="Helical" evidence="1">
    <location>
        <begin position="17"/>
        <end position="35"/>
    </location>
</feature>
<dbReference type="AlphaFoldDB" id="A0A094YWZ3"/>
<keyword evidence="1" id="KW-0472">Membrane</keyword>
<reference evidence="2 3" key="1">
    <citation type="submission" date="2014-06" db="EMBL/GenBank/DDBJ databases">
        <title>Functional and comparative genomic analyses of the Drosophila gut microbiota identify candidate symbiosis factors.</title>
        <authorList>
            <person name="Newell P.D."/>
            <person name="Chaston J.M."/>
            <person name="Douglas A.E."/>
        </authorList>
    </citation>
    <scope>NUCLEOTIDE SEQUENCE [LARGE SCALE GENOMIC DNA]</scope>
    <source>
        <strain evidence="2 3">DmCS_006</strain>
    </source>
</reference>
<evidence type="ECO:0000256" key="1">
    <source>
        <dbReference type="SAM" id="Phobius"/>
    </source>
</evidence>
<dbReference type="Proteomes" id="UP000029448">
    <property type="component" value="Unassembled WGS sequence"/>
</dbReference>
<comment type="caution">
    <text evidence="2">The sequence shown here is derived from an EMBL/GenBank/DDBJ whole genome shotgun (WGS) entry which is preliminary data.</text>
</comment>
<gene>
    <name evidence="2" type="ORF">AtDm6_0860</name>
</gene>
<evidence type="ECO:0000313" key="2">
    <source>
        <dbReference type="EMBL" id="KGB25179.1"/>
    </source>
</evidence>
<organism evidence="2 3">
    <name type="scientific">Acetobacter tropicalis</name>
    <dbReference type="NCBI Taxonomy" id="104102"/>
    <lineage>
        <taxon>Bacteria</taxon>
        <taxon>Pseudomonadati</taxon>
        <taxon>Pseudomonadota</taxon>
        <taxon>Alphaproteobacteria</taxon>
        <taxon>Acetobacterales</taxon>
        <taxon>Acetobacteraceae</taxon>
        <taxon>Acetobacter</taxon>
    </lineage>
</organism>
<dbReference type="EMBL" id="JOKM01000021">
    <property type="protein sequence ID" value="KGB25179.1"/>
    <property type="molecule type" value="Genomic_DNA"/>
</dbReference>
<evidence type="ECO:0000313" key="3">
    <source>
        <dbReference type="Proteomes" id="UP000029448"/>
    </source>
</evidence>
<accession>A0A094YWZ3</accession>
<keyword evidence="1" id="KW-1133">Transmembrane helix</keyword>
<dbReference type="STRING" id="104102.AtDm6_0860"/>
<proteinExistence type="predicted"/>
<keyword evidence="3" id="KW-1185">Reference proteome</keyword>
<protein>
    <submittedName>
        <fullName evidence="2">Uncharacterized protein</fullName>
    </submittedName>
</protein>
<sequence length="48" mass="5488">MRGGHGECEDGLQVPDFLIAMENSFSFCVVFYSLWREMFSVGRVRRAG</sequence>
<name>A0A094YWZ3_9PROT</name>
<keyword evidence="1" id="KW-0812">Transmembrane</keyword>